<dbReference type="Gene3D" id="2.40.128.10">
    <property type="match status" value="1"/>
</dbReference>
<feature type="chain" id="PRO_5045502432" evidence="2">
    <location>
        <begin position="26"/>
        <end position="182"/>
    </location>
</feature>
<feature type="signal peptide" evidence="2">
    <location>
        <begin position="1"/>
        <end position="25"/>
    </location>
</feature>
<evidence type="ECO:0000313" key="5">
    <source>
        <dbReference type="Proteomes" id="UP000825799"/>
    </source>
</evidence>
<evidence type="ECO:0000259" key="3">
    <source>
        <dbReference type="Pfam" id="PF02974"/>
    </source>
</evidence>
<dbReference type="EMBL" id="CP080590">
    <property type="protein sequence ID" value="QYO76714.1"/>
    <property type="molecule type" value="Genomic_DNA"/>
</dbReference>
<keyword evidence="1 2" id="KW-0732">Signal</keyword>
<keyword evidence="4" id="KW-0646">Protease inhibitor</keyword>
<name>A0ABX8WF71_9HYPH</name>
<gene>
    <name evidence="4" type="ORF">K1X15_19410</name>
</gene>
<dbReference type="SUPFAM" id="SSF50882">
    <property type="entry name" value="beta-Barrel protease inhibitors"/>
    <property type="match status" value="1"/>
</dbReference>
<dbReference type="PROSITE" id="PS51257">
    <property type="entry name" value="PROKAR_LIPOPROTEIN"/>
    <property type="match status" value="1"/>
</dbReference>
<protein>
    <submittedName>
        <fullName evidence="4">Protease inhibitor Inh/omp19 family protein</fullName>
    </submittedName>
</protein>
<dbReference type="GO" id="GO:0030414">
    <property type="term" value="F:peptidase inhibitor activity"/>
    <property type="evidence" value="ECO:0007669"/>
    <property type="project" value="UniProtKB-KW"/>
</dbReference>
<dbReference type="Proteomes" id="UP000825799">
    <property type="component" value="Chromosome"/>
</dbReference>
<accession>A0ABX8WF71</accession>
<reference evidence="4 5" key="1">
    <citation type="submission" date="2021-08" db="EMBL/GenBank/DDBJ databases">
        <title>Devosia salina sp. nov., isolated from the South China Sea sediment.</title>
        <authorList>
            <person name="Zhou Z."/>
        </authorList>
    </citation>
    <scope>NUCLEOTIDE SEQUENCE [LARGE SCALE GENOMIC DNA]</scope>
    <source>
        <strain evidence="4 5">SCS-3</strain>
    </source>
</reference>
<dbReference type="InterPro" id="IPR021140">
    <property type="entry name" value="Inh/Omp19"/>
</dbReference>
<dbReference type="InterPro" id="IPR016085">
    <property type="entry name" value="Protease_inh_B-barrel_dom"/>
</dbReference>
<evidence type="ECO:0000256" key="1">
    <source>
        <dbReference type="ARBA" id="ARBA00022729"/>
    </source>
</evidence>
<organism evidence="4 5">
    <name type="scientific">Devosia salina</name>
    <dbReference type="NCBI Taxonomy" id="2860336"/>
    <lineage>
        <taxon>Bacteria</taxon>
        <taxon>Pseudomonadati</taxon>
        <taxon>Pseudomonadota</taxon>
        <taxon>Alphaproteobacteria</taxon>
        <taxon>Hyphomicrobiales</taxon>
        <taxon>Devosiaceae</taxon>
        <taxon>Devosia</taxon>
    </lineage>
</organism>
<keyword evidence="5" id="KW-1185">Reference proteome</keyword>
<dbReference type="Pfam" id="PF02974">
    <property type="entry name" value="Inh"/>
    <property type="match status" value="1"/>
</dbReference>
<sequence length="182" mass="18181">MIRYLAVLTAAFALAACSTSSTNFAASGNAGAAGSTFGQNEQTSYGNNSVVTTTSQIDPSTGQRVMTGGSFVIGSNANMAGMANAMTGKWTLKDKFGRTCTFALSTSPLSGASGAMQAAQSGFCSSEFSSVAGWMSAGNGIALTNNTGAIQGQLIADGQGGYEGNLNTMFGPGAVTLTRGGF</sequence>
<evidence type="ECO:0000313" key="4">
    <source>
        <dbReference type="EMBL" id="QYO76714.1"/>
    </source>
</evidence>
<evidence type="ECO:0000256" key="2">
    <source>
        <dbReference type="SAM" id="SignalP"/>
    </source>
</evidence>
<dbReference type="RefSeq" id="WP_220305179.1">
    <property type="nucleotide sequence ID" value="NZ_CP080590.1"/>
</dbReference>
<feature type="domain" description="Alkaline proteinase inhibitor/ Outer membrane lipoprotein Omp19" evidence="3">
    <location>
        <begin position="83"/>
        <end position="167"/>
    </location>
</feature>
<proteinExistence type="predicted"/>